<gene>
    <name evidence="8" type="ORF">CP980_29770</name>
</gene>
<dbReference type="Proteomes" id="UP000325563">
    <property type="component" value="Chromosome"/>
</dbReference>
<dbReference type="InterPro" id="IPR001647">
    <property type="entry name" value="HTH_TetR"/>
</dbReference>
<dbReference type="PANTHER" id="PTHR30055">
    <property type="entry name" value="HTH-TYPE TRANSCRIPTIONAL REGULATOR RUTR"/>
    <property type="match status" value="1"/>
</dbReference>
<dbReference type="InterPro" id="IPR039538">
    <property type="entry name" value="BetI_C"/>
</dbReference>
<dbReference type="SUPFAM" id="SSF48498">
    <property type="entry name" value="Tetracyclin repressor-like, C-terminal domain"/>
    <property type="match status" value="1"/>
</dbReference>
<dbReference type="InterPro" id="IPR009057">
    <property type="entry name" value="Homeodomain-like_sf"/>
</dbReference>
<evidence type="ECO:0000256" key="5">
    <source>
        <dbReference type="PROSITE-ProRule" id="PRU00335"/>
    </source>
</evidence>
<dbReference type="InterPro" id="IPR050109">
    <property type="entry name" value="HTH-type_TetR-like_transc_reg"/>
</dbReference>
<dbReference type="GO" id="GO:0003700">
    <property type="term" value="F:DNA-binding transcription factor activity"/>
    <property type="evidence" value="ECO:0007669"/>
    <property type="project" value="TreeGrafter"/>
</dbReference>
<dbReference type="AlphaFoldDB" id="A0A5J6JG27"/>
<accession>A0A5J6JG27</accession>
<dbReference type="EMBL" id="CP023692">
    <property type="protein sequence ID" value="QEV48711.1"/>
    <property type="molecule type" value="Genomic_DNA"/>
</dbReference>
<evidence type="ECO:0000256" key="2">
    <source>
        <dbReference type="ARBA" id="ARBA00023015"/>
    </source>
</evidence>
<keyword evidence="3 5" id="KW-0238">DNA-binding</keyword>
<proteinExistence type="predicted"/>
<reference evidence="8 9" key="1">
    <citation type="submission" date="2017-09" db="EMBL/GenBank/DDBJ databases">
        <authorList>
            <person name="Lee N."/>
            <person name="Cho B.-K."/>
        </authorList>
    </citation>
    <scope>NUCLEOTIDE SEQUENCE [LARGE SCALE GENOMIC DNA]</scope>
    <source>
        <strain evidence="8 9">ATCC 27476</strain>
    </source>
</reference>
<dbReference type="SUPFAM" id="SSF46689">
    <property type="entry name" value="Homeodomain-like"/>
    <property type="match status" value="1"/>
</dbReference>
<dbReference type="RefSeq" id="WP_150529480.1">
    <property type="nucleotide sequence ID" value="NZ_BNBW01000003.1"/>
</dbReference>
<dbReference type="Pfam" id="PF13977">
    <property type="entry name" value="TetR_C_6"/>
    <property type="match status" value="1"/>
</dbReference>
<organism evidence="8 9">
    <name type="scientific">Streptomyces vinaceus</name>
    <dbReference type="NCBI Taxonomy" id="1960"/>
    <lineage>
        <taxon>Bacteria</taxon>
        <taxon>Bacillati</taxon>
        <taxon>Actinomycetota</taxon>
        <taxon>Actinomycetes</taxon>
        <taxon>Kitasatosporales</taxon>
        <taxon>Streptomycetaceae</taxon>
        <taxon>Streptomyces</taxon>
    </lineage>
</organism>
<evidence type="ECO:0000256" key="3">
    <source>
        <dbReference type="ARBA" id="ARBA00023125"/>
    </source>
</evidence>
<dbReference type="Pfam" id="PF00440">
    <property type="entry name" value="TetR_N"/>
    <property type="match status" value="1"/>
</dbReference>
<evidence type="ECO:0000313" key="8">
    <source>
        <dbReference type="EMBL" id="QEV48711.1"/>
    </source>
</evidence>
<evidence type="ECO:0000256" key="6">
    <source>
        <dbReference type="SAM" id="MobiDB-lite"/>
    </source>
</evidence>
<keyword evidence="2" id="KW-0805">Transcription regulation</keyword>
<feature type="domain" description="HTH tetR-type" evidence="7">
    <location>
        <begin position="31"/>
        <end position="91"/>
    </location>
</feature>
<evidence type="ECO:0000256" key="4">
    <source>
        <dbReference type="ARBA" id="ARBA00023163"/>
    </source>
</evidence>
<dbReference type="GeneID" id="95614735"/>
<feature type="region of interest" description="Disordered" evidence="6">
    <location>
        <begin position="1"/>
        <end position="32"/>
    </location>
</feature>
<dbReference type="Gene3D" id="1.10.357.10">
    <property type="entry name" value="Tetracycline Repressor, domain 2"/>
    <property type="match status" value="1"/>
</dbReference>
<dbReference type="KEGG" id="svn:CP980_29770"/>
<sequence>MAAELAVPAEDGRPPAPSRTARTARTSAKGEQTRARLIAAARTLLAGEGFARFSTRNVAALCGISHGMCHYHFQDRSALIVAVVEDIGPEWIGPMEAAVDRPGSFTERAERVIALLTQPEGPDLSRLHSALHWFALNDERVRAAVEGEYRRWRECFVRLFQVLADEQAGAFDPVPPATALAAAADGLAALQSLDSRVDPEATVRILVTGLAEAAVRRP</sequence>
<dbReference type="GO" id="GO:0000976">
    <property type="term" value="F:transcription cis-regulatory region binding"/>
    <property type="evidence" value="ECO:0007669"/>
    <property type="project" value="TreeGrafter"/>
</dbReference>
<evidence type="ECO:0000256" key="1">
    <source>
        <dbReference type="ARBA" id="ARBA00022491"/>
    </source>
</evidence>
<dbReference type="PROSITE" id="PS50977">
    <property type="entry name" value="HTH_TETR_2"/>
    <property type="match status" value="1"/>
</dbReference>
<name>A0A5J6JG27_STRVI</name>
<dbReference type="PANTHER" id="PTHR30055:SF234">
    <property type="entry name" value="HTH-TYPE TRANSCRIPTIONAL REGULATOR BETI"/>
    <property type="match status" value="1"/>
</dbReference>
<keyword evidence="9" id="KW-1185">Reference proteome</keyword>
<feature type="compositionally biased region" description="Polar residues" evidence="6">
    <location>
        <begin position="20"/>
        <end position="30"/>
    </location>
</feature>
<keyword evidence="4" id="KW-0804">Transcription</keyword>
<keyword evidence="1" id="KW-0678">Repressor</keyword>
<dbReference type="InterPro" id="IPR036271">
    <property type="entry name" value="Tet_transcr_reg_TetR-rel_C_sf"/>
</dbReference>
<evidence type="ECO:0000313" key="9">
    <source>
        <dbReference type="Proteomes" id="UP000325563"/>
    </source>
</evidence>
<feature type="DNA-binding region" description="H-T-H motif" evidence="5">
    <location>
        <begin position="54"/>
        <end position="73"/>
    </location>
</feature>
<dbReference type="PRINTS" id="PR00455">
    <property type="entry name" value="HTHTETR"/>
</dbReference>
<protein>
    <submittedName>
        <fullName evidence="8">TetR/AcrR family transcriptional regulator</fullName>
    </submittedName>
</protein>
<evidence type="ECO:0000259" key="7">
    <source>
        <dbReference type="PROSITE" id="PS50977"/>
    </source>
</evidence>